<feature type="transmembrane region" description="Helical" evidence="14">
    <location>
        <begin position="387"/>
        <end position="410"/>
    </location>
</feature>
<evidence type="ECO:0000256" key="10">
    <source>
        <dbReference type="ARBA" id="ARBA00023170"/>
    </source>
</evidence>
<keyword evidence="7 13" id="KW-0297">G-protein coupled receptor</keyword>
<name>A0ABD1KAT3_9TELE</name>
<dbReference type="GO" id="GO:0002682">
    <property type="term" value="P:regulation of immune system process"/>
    <property type="evidence" value="ECO:0007669"/>
    <property type="project" value="UniProtKB-ARBA"/>
</dbReference>
<sequence>MDLMGPLDMMEDIPLDTKAENRLPIQIFPDPVEVVLGPEGMLTCVDHGKERLPSIVVEPTDVSEVESGELRWPPEDMDLEDDEDLFLEQCIPPANIADWGVDEEEEVGAASVIVNHHQQHTSLLGRSKLKLVSPVPKAVMQPEHRAETSPAAHLICLNTRHDVLITLEELTQIVDTLPDSGCTHTTLNQLRSSGKTKLSLNVCVAGPSGITSSISSSSLPGTQKTGQSDGVCRIDMEELENLLASDFNDTDFNYTDDFDFEIDAAFVIGTNHIIALVCYSLVLIVGAPGNALVAFVTAFRMPRSVNALWFLNLALADLLCCLSLPLLMVPLARDQHWSMGPLACKLVHGMLYLVMYCSVLLLVLISVDRWMLVSCPVWCQNWRRPRYASWVCAGVWLLAILGTAPQFAILEAHVLTPVKTLCRPELHSRAAAWAMVSYRFLGGFLLPFLVIVVSHLRVYQRATAGGGGGRGRERSGRAMRVIVAVVLTFFLCWAPLHALDMAYLALPASHRGHRFDMAQVLALCLAYVNSCLNPIIYVCMGRGFKEGLTRTLRSVLHFASEAPTQSMAVTHNSKSTSENTLERCV</sequence>
<evidence type="ECO:0000256" key="14">
    <source>
        <dbReference type="SAM" id="Phobius"/>
    </source>
</evidence>
<feature type="transmembrane region" description="Helical" evidence="14">
    <location>
        <begin position="478"/>
        <end position="498"/>
    </location>
</feature>
<feature type="transmembrane region" description="Helical" evidence="14">
    <location>
        <begin position="273"/>
        <end position="296"/>
    </location>
</feature>
<keyword evidence="10 13" id="KW-0675">Receptor</keyword>
<dbReference type="PRINTS" id="PR00426">
    <property type="entry name" value="C5ANPHYLTXNR"/>
</dbReference>
<dbReference type="InterPro" id="IPR017452">
    <property type="entry name" value="GPCR_Rhodpsn_7TM"/>
</dbReference>
<evidence type="ECO:0000259" key="15">
    <source>
        <dbReference type="PROSITE" id="PS50262"/>
    </source>
</evidence>
<dbReference type="PROSITE" id="PS00237">
    <property type="entry name" value="G_PROTEIN_RECEP_F1_1"/>
    <property type="match status" value="1"/>
</dbReference>
<dbReference type="AlphaFoldDB" id="A0ABD1KAT3"/>
<feature type="transmembrane region" description="Helical" evidence="14">
    <location>
        <begin position="430"/>
        <end position="453"/>
    </location>
</feature>
<dbReference type="PRINTS" id="PR00237">
    <property type="entry name" value="GPCRRHODOPSN"/>
</dbReference>
<dbReference type="Gene3D" id="1.20.1070.10">
    <property type="entry name" value="Rhodopsin 7-helix transmembrane proteins"/>
    <property type="match status" value="1"/>
</dbReference>
<feature type="transmembrane region" description="Helical" evidence="14">
    <location>
        <begin position="349"/>
        <end position="367"/>
    </location>
</feature>
<evidence type="ECO:0000256" key="2">
    <source>
        <dbReference type="ARBA" id="ARBA00022475"/>
    </source>
</evidence>
<dbReference type="GO" id="GO:0005886">
    <property type="term" value="C:plasma membrane"/>
    <property type="evidence" value="ECO:0007669"/>
    <property type="project" value="UniProtKB-SubCell"/>
</dbReference>
<comment type="caution">
    <text evidence="16">The sequence shown here is derived from an EMBL/GenBank/DDBJ whole genome shotgun (WGS) entry which is preliminary data.</text>
</comment>
<comment type="similarity">
    <text evidence="13">Belongs to the G-protein coupled receptor 1 family.</text>
</comment>
<keyword evidence="5 13" id="KW-0812">Transmembrane</keyword>
<comment type="subcellular location">
    <subcellularLocation>
        <location evidence="1">Cell membrane</location>
        <topology evidence="1">Multi-pass membrane protein</topology>
    </subcellularLocation>
</comment>
<keyword evidence="9" id="KW-1015">Disulfide bond</keyword>
<feature type="domain" description="G-protein coupled receptors family 1 profile" evidence="15">
    <location>
        <begin position="289"/>
        <end position="537"/>
    </location>
</feature>
<accession>A0ABD1KAT3</accession>
<reference evidence="16 17" key="1">
    <citation type="submission" date="2024-09" db="EMBL/GenBank/DDBJ databases">
        <title>A chromosome-level genome assembly of Gray's grenadier anchovy, Coilia grayii.</title>
        <authorList>
            <person name="Fu Z."/>
        </authorList>
    </citation>
    <scope>NUCLEOTIDE SEQUENCE [LARGE SCALE GENOMIC DNA]</scope>
    <source>
        <strain evidence="16">G4</strain>
        <tissue evidence="16">Muscle</tissue>
    </source>
</reference>
<evidence type="ECO:0000256" key="12">
    <source>
        <dbReference type="ARBA" id="ARBA00025736"/>
    </source>
</evidence>
<evidence type="ECO:0000256" key="6">
    <source>
        <dbReference type="ARBA" id="ARBA00022989"/>
    </source>
</evidence>
<dbReference type="InterPro" id="IPR002234">
    <property type="entry name" value="Anphylx_rcpt_C3a/C5a1-2"/>
</dbReference>
<comment type="similarity">
    <text evidence="12">Belongs to the chemokine-like receptor (CMKLR) family.</text>
</comment>
<evidence type="ECO:0000256" key="5">
    <source>
        <dbReference type="ARBA" id="ARBA00022692"/>
    </source>
</evidence>
<keyword evidence="8 14" id="KW-0472">Membrane</keyword>
<dbReference type="GO" id="GO:0006935">
    <property type="term" value="P:chemotaxis"/>
    <property type="evidence" value="ECO:0007669"/>
    <property type="project" value="UniProtKB-KW"/>
</dbReference>
<evidence type="ECO:0000256" key="3">
    <source>
        <dbReference type="ARBA" id="ARBA00022500"/>
    </source>
</evidence>
<dbReference type="FunFam" id="1.20.1070.10:FF:000034">
    <property type="entry name" value="G-protein coupled receptor 1"/>
    <property type="match status" value="1"/>
</dbReference>
<evidence type="ECO:0000313" key="16">
    <source>
        <dbReference type="EMBL" id="KAL2096199.1"/>
    </source>
</evidence>
<dbReference type="PANTHER" id="PTHR24225">
    <property type="entry name" value="CHEMOTACTIC RECEPTOR"/>
    <property type="match status" value="1"/>
</dbReference>
<keyword evidence="4" id="KW-0597">Phosphoprotein</keyword>
<dbReference type="Proteomes" id="UP001591681">
    <property type="component" value="Unassembled WGS sequence"/>
</dbReference>
<evidence type="ECO:0000256" key="1">
    <source>
        <dbReference type="ARBA" id="ARBA00004651"/>
    </source>
</evidence>
<dbReference type="PANTHER" id="PTHR24225:SF56">
    <property type="entry name" value="C5A ANAPHYLATOXIN CHEMOTACTIC RECEPTOR 1"/>
    <property type="match status" value="1"/>
</dbReference>
<evidence type="ECO:0000256" key="4">
    <source>
        <dbReference type="ARBA" id="ARBA00022553"/>
    </source>
</evidence>
<dbReference type="SUPFAM" id="SSF81321">
    <property type="entry name" value="Family A G protein-coupled receptor-like"/>
    <property type="match status" value="1"/>
</dbReference>
<dbReference type="Pfam" id="PF15317">
    <property type="entry name" value="Lbh"/>
    <property type="match status" value="1"/>
</dbReference>
<keyword evidence="6 14" id="KW-1133">Transmembrane helix</keyword>
<protein>
    <recommendedName>
        <fullName evidence="15">G-protein coupled receptors family 1 profile domain-containing protein</fullName>
    </recommendedName>
</protein>
<keyword evidence="11 13" id="KW-0807">Transducer</keyword>
<keyword evidence="2" id="KW-1003">Cell membrane</keyword>
<dbReference type="PROSITE" id="PS50262">
    <property type="entry name" value="G_PROTEIN_RECEP_F1_2"/>
    <property type="match status" value="1"/>
</dbReference>
<dbReference type="InterPro" id="IPR038990">
    <property type="entry name" value="LBH_dom"/>
</dbReference>
<dbReference type="Pfam" id="PF00001">
    <property type="entry name" value="7tm_1"/>
    <property type="match status" value="1"/>
</dbReference>
<keyword evidence="17" id="KW-1185">Reference proteome</keyword>
<dbReference type="InterPro" id="IPR000826">
    <property type="entry name" value="Formyl_rcpt-rel"/>
</dbReference>
<evidence type="ECO:0000256" key="13">
    <source>
        <dbReference type="RuleBase" id="RU000688"/>
    </source>
</evidence>
<evidence type="ECO:0000256" key="9">
    <source>
        <dbReference type="ARBA" id="ARBA00023157"/>
    </source>
</evidence>
<keyword evidence="3" id="KW-0145">Chemotaxis</keyword>
<feature type="transmembrane region" description="Helical" evidence="14">
    <location>
        <begin position="308"/>
        <end position="329"/>
    </location>
</feature>
<dbReference type="GO" id="GO:0004930">
    <property type="term" value="F:G protein-coupled receptor activity"/>
    <property type="evidence" value="ECO:0007669"/>
    <property type="project" value="UniProtKB-KW"/>
</dbReference>
<dbReference type="EMBL" id="JBHFQA010000007">
    <property type="protein sequence ID" value="KAL2096199.1"/>
    <property type="molecule type" value="Genomic_DNA"/>
</dbReference>
<proteinExistence type="inferred from homology"/>
<evidence type="ECO:0000256" key="7">
    <source>
        <dbReference type="ARBA" id="ARBA00023040"/>
    </source>
</evidence>
<dbReference type="InterPro" id="IPR000276">
    <property type="entry name" value="GPCR_Rhodpsn"/>
</dbReference>
<evidence type="ECO:0000313" key="17">
    <source>
        <dbReference type="Proteomes" id="UP001591681"/>
    </source>
</evidence>
<evidence type="ECO:0000256" key="11">
    <source>
        <dbReference type="ARBA" id="ARBA00023224"/>
    </source>
</evidence>
<gene>
    <name evidence="16" type="ORF">ACEWY4_008347</name>
</gene>
<evidence type="ECO:0000256" key="8">
    <source>
        <dbReference type="ARBA" id="ARBA00023136"/>
    </source>
</evidence>
<organism evidence="16 17">
    <name type="scientific">Coilia grayii</name>
    <name type="common">Gray's grenadier anchovy</name>
    <dbReference type="NCBI Taxonomy" id="363190"/>
    <lineage>
        <taxon>Eukaryota</taxon>
        <taxon>Metazoa</taxon>
        <taxon>Chordata</taxon>
        <taxon>Craniata</taxon>
        <taxon>Vertebrata</taxon>
        <taxon>Euteleostomi</taxon>
        <taxon>Actinopterygii</taxon>
        <taxon>Neopterygii</taxon>
        <taxon>Teleostei</taxon>
        <taxon>Clupei</taxon>
        <taxon>Clupeiformes</taxon>
        <taxon>Clupeoidei</taxon>
        <taxon>Engraulidae</taxon>
        <taxon>Coilinae</taxon>
        <taxon>Coilia</taxon>
    </lineage>
</organism>
<feature type="transmembrane region" description="Helical" evidence="14">
    <location>
        <begin position="518"/>
        <end position="540"/>
    </location>
</feature>